<accession>A0ACB9DK54</accession>
<reference evidence="2" key="1">
    <citation type="journal article" date="2022" name="Mol. Ecol. Resour.">
        <title>The genomes of chicory, endive, great burdock and yacon provide insights into Asteraceae palaeo-polyploidization history and plant inulin production.</title>
        <authorList>
            <person name="Fan W."/>
            <person name="Wang S."/>
            <person name="Wang H."/>
            <person name="Wang A."/>
            <person name="Jiang F."/>
            <person name="Liu H."/>
            <person name="Zhao H."/>
            <person name="Xu D."/>
            <person name="Zhang Y."/>
        </authorList>
    </citation>
    <scope>NUCLEOTIDE SEQUENCE [LARGE SCALE GENOMIC DNA]</scope>
    <source>
        <strain evidence="2">cv. Niubang</strain>
    </source>
</reference>
<sequence>MLPISTAPNGGSRTARSLLRGGGNRQLHKTLNNIKITILCDLVTILVLRGTIGFGALVSDNDTVKDGVSDQARCGGESDGKNWIGRAGNTSESEISRLPEPFYHEKFQRTN</sequence>
<evidence type="ECO:0000313" key="1">
    <source>
        <dbReference type="EMBL" id="KAI3747038.1"/>
    </source>
</evidence>
<dbReference type="EMBL" id="CM042049">
    <property type="protein sequence ID" value="KAI3747038.1"/>
    <property type="molecule type" value="Genomic_DNA"/>
</dbReference>
<organism evidence="1 2">
    <name type="scientific">Arctium lappa</name>
    <name type="common">Greater burdock</name>
    <name type="synonym">Lappa major</name>
    <dbReference type="NCBI Taxonomy" id="4217"/>
    <lineage>
        <taxon>Eukaryota</taxon>
        <taxon>Viridiplantae</taxon>
        <taxon>Streptophyta</taxon>
        <taxon>Embryophyta</taxon>
        <taxon>Tracheophyta</taxon>
        <taxon>Spermatophyta</taxon>
        <taxon>Magnoliopsida</taxon>
        <taxon>eudicotyledons</taxon>
        <taxon>Gunneridae</taxon>
        <taxon>Pentapetalae</taxon>
        <taxon>asterids</taxon>
        <taxon>campanulids</taxon>
        <taxon>Asterales</taxon>
        <taxon>Asteraceae</taxon>
        <taxon>Carduoideae</taxon>
        <taxon>Cardueae</taxon>
        <taxon>Arctiinae</taxon>
        <taxon>Arctium</taxon>
    </lineage>
</organism>
<name>A0ACB9DK54_ARCLA</name>
<gene>
    <name evidence="1" type="ORF">L6452_09481</name>
</gene>
<protein>
    <submittedName>
        <fullName evidence="1">Uncharacterized protein</fullName>
    </submittedName>
</protein>
<keyword evidence="2" id="KW-1185">Reference proteome</keyword>
<reference evidence="1 2" key="2">
    <citation type="journal article" date="2022" name="Mol. Ecol. Resour.">
        <title>The genomes of chicory, endive, great burdock and yacon provide insights into Asteraceae paleo-polyploidization history and plant inulin production.</title>
        <authorList>
            <person name="Fan W."/>
            <person name="Wang S."/>
            <person name="Wang H."/>
            <person name="Wang A."/>
            <person name="Jiang F."/>
            <person name="Liu H."/>
            <person name="Zhao H."/>
            <person name="Xu D."/>
            <person name="Zhang Y."/>
        </authorList>
    </citation>
    <scope>NUCLEOTIDE SEQUENCE [LARGE SCALE GENOMIC DNA]</scope>
    <source>
        <strain evidence="2">cv. Niubang</strain>
    </source>
</reference>
<proteinExistence type="predicted"/>
<evidence type="ECO:0000313" key="2">
    <source>
        <dbReference type="Proteomes" id="UP001055879"/>
    </source>
</evidence>
<comment type="caution">
    <text evidence="1">The sequence shown here is derived from an EMBL/GenBank/DDBJ whole genome shotgun (WGS) entry which is preliminary data.</text>
</comment>
<dbReference type="Proteomes" id="UP001055879">
    <property type="component" value="Linkage Group LG03"/>
</dbReference>